<feature type="compositionally biased region" description="Low complexity" evidence="1">
    <location>
        <begin position="604"/>
        <end position="618"/>
    </location>
</feature>
<protein>
    <recommendedName>
        <fullName evidence="2">LST4 longin domain-containing protein</fullName>
    </recommendedName>
</protein>
<feature type="compositionally biased region" description="Polar residues" evidence="1">
    <location>
        <begin position="1139"/>
        <end position="1193"/>
    </location>
</feature>
<dbReference type="OrthoDB" id="4063558at2759"/>
<gene>
    <name evidence="3" type="ORF">HYPBUDRAFT_7730</name>
</gene>
<name>A0A1E4REB1_9ASCO</name>
<feature type="region of interest" description="Disordered" evidence="1">
    <location>
        <begin position="195"/>
        <end position="218"/>
    </location>
</feature>
<feature type="compositionally biased region" description="Low complexity" evidence="1">
    <location>
        <begin position="195"/>
        <end position="206"/>
    </location>
</feature>
<dbReference type="EMBL" id="KV454544">
    <property type="protein sequence ID" value="ODV65556.1"/>
    <property type="molecule type" value="Genomic_DNA"/>
</dbReference>
<dbReference type="InterPro" id="IPR041153">
    <property type="entry name" value="LST4_longin"/>
</dbReference>
<evidence type="ECO:0000256" key="1">
    <source>
        <dbReference type="SAM" id="MobiDB-lite"/>
    </source>
</evidence>
<feature type="compositionally biased region" description="Low complexity" evidence="1">
    <location>
        <begin position="573"/>
        <end position="587"/>
    </location>
</feature>
<evidence type="ECO:0000313" key="4">
    <source>
        <dbReference type="Proteomes" id="UP000095085"/>
    </source>
</evidence>
<feature type="compositionally biased region" description="Low complexity" evidence="1">
    <location>
        <begin position="8"/>
        <end position="27"/>
    </location>
</feature>
<evidence type="ECO:0000313" key="3">
    <source>
        <dbReference type="EMBL" id="ODV65556.1"/>
    </source>
</evidence>
<feature type="compositionally biased region" description="Low complexity" evidence="1">
    <location>
        <begin position="102"/>
        <end position="129"/>
    </location>
</feature>
<evidence type="ECO:0000259" key="2">
    <source>
        <dbReference type="Pfam" id="PF18639"/>
    </source>
</evidence>
<proteinExistence type="predicted"/>
<dbReference type="STRING" id="984485.A0A1E4REB1"/>
<feature type="compositionally biased region" description="Polar residues" evidence="1">
    <location>
        <begin position="628"/>
        <end position="637"/>
    </location>
</feature>
<feature type="compositionally biased region" description="Low complexity" evidence="1">
    <location>
        <begin position="1194"/>
        <end position="1208"/>
    </location>
</feature>
<organism evidence="3 4">
    <name type="scientific">Hyphopichia burtonii NRRL Y-1933</name>
    <dbReference type="NCBI Taxonomy" id="984485"/>
    <lineage>
        <taxon>Eukaryota</taxon>
        <taxon>Fungi</taxon>
        <taxon>Dikarya</taxon>
        <taxon>Ascomycota</taxon>
        <taxon>Saccharomycotina</taxon>
        <taxon>Pichiomycetes</taxon>
        <taxon>Debaryomycetaceae</taxon>
        <taxon>Hyphopichia</taxon>
    </lineage>
</organism>
<dbReference type="Pfam" id="PF18639">
    <property type="entry name" value="Longin_2"/>
    <property type="match status" value="1"/>
</dbReference>
<feature type="compositionally biased region" description="Low complexity" evidence="1">
    <location>
        <begin position="658"/>
        <end position="693"/>
    </location>
</feature>
<feature type="region of interest" description="Disordered" evidence="1">
    <location>
        <begin position="1130"/>
        <end position="1208"/>
    </location>
</feature>
<keyword evidence="4" id="KW-1185">Reference proteome</keyword>
<dbReference type="RefSeq" id="XP_020074623.1">
    <property type="nucleotide sequence ID" value="XM_020223686.1"/>
</dbReference>
<dbReference type="GeneID" id="30998235"/>
<sequence length="1284" mass="142195">MLGRLFRQNSQSSISNQQPNSNIKQPPFQNPHPKIPHHSSGSNVNSYEDSYTRSNLYGTPDSSSLKPYHPNQKFFRIIIAQDGGSLRSKQVLYDSSSSMDHNQNPSSSWQLNSNPNQSSPSSKNPKSNLSAKNILTSKIYHNASELNDYMFGCGLPTNESASSTKMHILPTLNNSIYGSYLSVLITKLFLIPSATSETNTSNPTTNNEDDDSTWLPHPSIPIKETTIKNLSLNLPSRRNSSTSLISSTSSSPSQNSNSLNNISSRFSIGIIIPIESIDDDIADIIYNNWDEITHFLIVLQKIVSKKLISALNNSISLPPLLPSPTSLNSTTPNSSPFIIKKRIQFPSYILQNDHELNGQLFKLIKLLHYNSNIPKLINSNSLIKHSILNPTTSNFTPILINWILEIINWLEFKDGKSNNSNQSSNINFNYNSQFHQDNASFSNHDHIQPSAHPTNNLNNSHNIGNTFLASLLALLIPLRQKLCNKPVGASLNNKQEKEITRVVIMTGNPMVAKKLIFIINALIPNDKFLVDLNETIVDLDIDDDNSLGHHENETNETSISNDDNDDDNKNTNEKNNFNDNIDNVTTTPKIKNSEFQQSNPPSPKLKVSPSSPSKFSSSNGKQVLPITPYNSHSTSPTKPIPIKNSGLSSSPVATRELSSSMSSNSSSLNRSASYSKGWEIPTKSGPSTSTTGKALPSRVETSSKNIPIAQESLLSERRSSQSKSFSMAYLSSSLNSSLSSSASNYSLSKLGGSFMEKWRNTLNSSAGNNTGTIGTPGGFGSSYQTPNENSGGSYNASNGYFNINHHANGVNINNNYNNSHNLYDSSEYVPHYQSGSLTKRSSVQSLRTPSPVVEFSIDESSNSQLNIGSLTPVSQLSSQAKLSRTQSMFDLYHMNNHNHNHCVQDKRFNVIQEGSPSHHPMLYHGHHQPQKEIVGLKRTKSSVITPILQARTLKNINEINKSRIETKCSKIMKANISYSIENQSDRILNVDSIDFTNHSRDSPDISVNDTDDSFHDENTVTSSMLNKSISVNSIKPVSERPLQLYKRNSLLPNVAFVDEFRPEFTVQSCPVNPKLESQVMTAMKNDLLFYQNNCEYEKVTSRTVFISLRAREIKLIEMNVGGEILQNLKNKSSSSQNNVSTLNKNPEETLSPSTRGNGGASVNQSPLSAYFKNSSNLPENINSPMKYNENSQQTSMTNSVSNSGSTSSSYKTTIKKIFTPNKSSGDKNLINTVETTLTEINKLFNPESQSKDYFQHNKQHSNDDHDDGNDFNEKLAILISNLLH</sequence>
<accession>A0A1E4REB1</accession>
<feature type="region of interest" description="Disordered" evidence="1">
    <location>
        <begin position="543"/>
        <end position="706"/>
    </location>
</feature>
<feature type="compositionally biased region" description="Polar residues" evidence="1">
    <location>
        <begin position="588"/>
        <end position="597"/>
    </location>
</feature>
<feature type="compositionally biased region" description="Polar residues" evidence="1">
    <location>
        <begin position="39"/>
        <end position="65"/>
    </location>
</feature>
<dbReference type="Proteomes" id="UP000095085">
    <property type="component" value="Unassembled WGS sequence"/>
</dbReference>
<feature type="domain" description="LST4 longin" evidence="2">
    <location>
        <begin position="75"/>
        <end position="193"/>
    </location>
</feature>
<reference evidence="4" key="1">
    <citation type="submission" date="2016-05" db="EMBL/GenBank/DDBJ databases">
        <title>Comparative genomics of biotechnologically important yeasts.</title>
        <authorList>
            <consortium name="DOE Joint Genome Institute"/>
            <person name="Riley R."/>
            <person name="Haridas S."/>
            <person name="Wolfe K.H."/>
            <person name="Lopes M.R."/>
            <person name="Hittinger C.T."/>
            <person name="Goker M."/>
            <person name="Salamov A."/>
            <person name="Wisecaver J."/>
            <person name="Long T.M."/>
            <person name="Aerts A.L."/>
            <person name="Barry K."/>
            <person name="Choi C."/>
            <person name="Clum A."/>
            <person name="Coughlan A.Y."/>
            <person name="Deshpande S."/>
            <person name="Douglass A.P."/>
            <person name="Hanson S.J."/>
            <person name="Klenk H.-P."/>
            <person name="Labutti K."/>
            <person name="Lapidus A."/>
            <person name="Lindquist E."/>
            <person name="Lipzen A."/>
            <person name="Meier-Kolthoff J.P."/>
            <person name="Ohm R.A."/>
            <person name="Otillar R.P."/>
            <person name="Pangilinan J."/>
            <person name="Peng Y."/>
            <person name="Rokas A."/>
            <person name="Rosa C.A."/>
            <person name="Scheuner C."/>
            <person name="Sibirny A.A."/>
            <person name="Slot J.C."/>
            <person name="Stielow J.B."/>
            <person name="Sun H."/>
            <person name="Kurtzman C.P."/>
            <person name="Blackwell M."/>
            <person name="Grigoriev I.V."/>
            <person name="Jeffries T.W."/>
        </authorList>
    </citation>
    <scope>NUCLEOTIDE SEQUENCE [LARGE SCALE GENOMIC DNA]</scope>
    <source>
        <strain evidence="4">NRRL Y-1933</strain>
    </source>
</reference>
<feature type="region of interest" description="Disordered" evidence="1">
    <location>
        <begin position="94"/>
        <end position="129"/>
    </location>
</feature>
<feature type="region of interest" description="Disordered" evidence="1">
    <location>
        <begin position="1"/>
        <end position="65"/>
    </location>
</feature>